<gene>
    <name evidence="1" type="ORF">C7K55_06805</name>
</gene>
<evidence type="ECO:0000313" key="1">
    <source>
        <dbReference type="EMBL" id="PSJ05738.1"/>
    </source>
</evidence>
<dbReference type="Proteomes" id="UP000243002">
    <property type="component" value="Unassembled WGS sequence"/>
</dbReference>
<dbReference type="OrthoDB" id="559631at2"/>
<evidence type="ECO:0000313" key="2">
    <source>
        <dbReference type="Proteomes" id="UP000243002"/>
    </source>
</evidence>
<comment type="caution">
    <text evidence="1">The sequence shown here is derived from an EMBL/GenBank/DDBJ whole genome shotgun (WGS) entry which is preliminary data.</text>
</comment>
<protein>
    <submittedName>
        <fullName evidence="1">Uncharacterized protein</fullName>
    </submittedName>
</protein>
<name>A0A2P7MX35_9CYAN</name>
<dbReference type="RefSeq" id="WP_106502672.1">
    <property type="nucleotide sequence ID" value="NZ_PXXO01000006.1"/>
</dbReference>
<keyword evidence="2" id="KW-1185">Reference proteome</keyword>
<reference evidence="1 2" key="1">
    <citation type="journal article" date="2018" name="Environ. Microbiol.">
        <title>Ecological and genomic features of two widespread freshwater picocyanobacteria.</title>
        <authorList>
            <person name="Cabello-Yeves P.J."/>
            <person name="Picazo A."/>
            <person name="Camacho A."/>
            <person name="Callieri C."/>
            <person name="Rosselli R."/>
            <person name="Roda-Garcia J.J."/>
            <person name="Coutinho F.H."/>
            <person name="Rodriguez-Valera F."/>
        </authorList>
    </citation>
    <scope>NUCLEOTIDE SEQUENCE [LARGE SCALE GENOMIC DNA]</scope>
    <source>
        <strain evidence="1 2">Tous</strain>
    </source>
</reference>
<proteinExistence type="predicted"/>
<dbReference type="EMBL" id="PXXO01000006">
    <property type="protein sequence ID" value="PSJ05738.1"/>
    <property type="molecule type" value="Genomic_DNA"/>
</dbReference>
<sequence length="61" mass="6727">MTDSAPNVFRWIKTECGRAKFTELAARPGVLARLRLACFVLIAALRNWRLTDPDQAGGSPP</sequence>
<organism evidence="1 2">
    <name type="scientific">Cyanobium usitatum str. Tous</name>
    <dbReference type="NCBI Taxonomy" id="2116684"/>
    <lineage>
        <taxon>Bacteria</taxon>
        <taxon>Bacillati</taxon>
        <taxon>Cyanobacteriota</taxon>
        <taxon>Cyanophyceae</taxon>
        <taxon>Synechococcales</taxon>
        <taxon>Prochlorococcaceae</taxon>
        <taxon>Cyanobium</taxon>
    </lineage>
</organism>
<accession>A0A2P7MX35</accession>
<dbReference type="AlphaFoldDB" id="A0A2P7MX35"/>